<sequence>MATVKSTWISFLRQYGPIPKNDNMYDEAIQRIVNRRKIEPILIEGRFVDDLIENFRSDNPVSVILTGTAGDGKTYHCREVWNALGGTFEEWDKPNEVKVISVGKVTLHIVKDLSALVDDEKKLFVQFFSESVLQKQPNTVYLIAANDGQLIKTFKQNCGTPSTSIVMKRIEDLLVRDDLKYDNFNLRLYNLSRISAAWAFPKIVENLLKHPGWDQCSQCAFKENEDLSQRCPIWENKIRLEGNYNERIIHSRILDLLELCEINGLHLPIRQLLLLVSNMILGHPEARDRLMSCNDVPKILEKRTTSLGSIYRNIFGENLTERRRESSEIFEILGRFGIGNETSNKIDNILIFGADDPELKPLYEELLMSDPFYGADQKYKAEQKAYLEGSSQDDGQAFLKQVRAQRQRLFFEIPRDKVEDLKLWELTTFQYAGEFLNDVYRKVLEDQRVSTHIVSRLVRGLNRIFTGLLTKSQDELFLATSGSNSQAKVSKIFEEKISVPRNRGESVAIKRDDGDSVILKVCLSSSPNVPPVSLKLQLTRYEFLSRVADGALPGSFSRECYEDLLGFKSKLLTNLERRRTEEQEDIDEETQLVIHILRLNVEGMLEKKTVEVNSI</sequence>
<dbReference type="EMBL" id="CP011074">
    <property type="protein sequence ID" value="AKF92995.1"/>
    <property type="molecule type" value="Genomic_DNA"/>
</dbReference>
<protein>
    <recommendedName>
        <fullName evidence="2">DNA phosphorothioation-dependent restriction protein DptF</fullName>
    </recommendedName>
</protein>
<dbReference type="RefSeq" id="WP_031411709.1">
    <property type="nucleotide sequence ID" value="NZ_CP011074.1"/>
</dbReference>
<accession>A0A0F7BYR2</accession>
<organism evidence="1">
    <name type="scientific">Brevibacillus laterosporus</name>
    <name type="common">Bacillus laterosporus</name>
    <dbReference type="NCBI Taxonomy" id="1465"/>
    <lineage>
        <taxon>Bacteria</taxon>
        <taxon>Bacillati</taxon>
        <taxon>Bacillota</taxon>
        <taxon>Bacilli</taxon>
        <taxon>Bacillales</taxon>
        <taxon>Paenibacillaceae</taxon>
        <taxon>Brevibacillus</taxon>
    </lineage>
</organism>
<evidence type="ECO:0000313" key="1">
    <source>
        <dbReference type="EMBL" id="AKF92995.1"/>
    </source>
</evidence>
<gene>
    <name evidence="1" type="ORF">EX87_04400</name>
</gene>
<reference evidence="1" key="1">
    <citation type="submission" date="2015-03" db="EMBL/GenBank/DDBJ databases">
        <title>MIGS Cultured Bacterial/Archaeal sample from Brevibacillus laterosporus.</title>
        <authorList>
            <person name="Zeng D."/>
            <person name="Zhu L."/>
            <person name="Dong G."/>
            <person name="Ye W."/>
            <person name="Ren D."/>
            <person name="Wu L."/>
            <person name="Xu J."/>
            <person name="Li G."/>
            <person name="Guo L."/>
        </authorList>
    </citation>
    <scope>NUCLEOTIDE SEQUENCE</scope>
    <source>
        <strain evidence="1">B9</strain>
    </source>
</reference>
<proteinExistence type="predicted"/>
<name>A0A0F7BYR2_BRELA</name>
<dbReference type="AlphaFoldDB" id="A0A0F7BYR2"/>
<evidence type="ECO:0008006" key="2">
    <source>
        <dbReference type="Google" id="ProtNLM"/>
    </source>
</evidence>